<dbReference type="AlphaFoldDB" id="A0A3B0ZZA6"/>
<name>A0A3B0ZZA6_9ZZZZ</name>
<gene>
    <name evidence="1" type="ORF">MNBD_GAMMA22-2697</name>
</gene>
<evidence type="ECO:0008006" key="2">
    <source>
        <dbReference type="Google" id="ProtNLM"/>
    </source>
</evidence>
<organism evidence="1">
    <name type="scientific">hydrothermal vent metagenome</name>
    <dbReference type="NCBI Taxonomy" id="652676"/>
    <lineage>
        <taxon>unclassified sequences</taxon>
        <taxon>metagenomes</taxon>
        <taxon>ecological metagenomes</taxon>
    </lineage>
</organism>
<dbReference type="EMBL" id="UOFS01000006">
    <property type="protein sequence ID" value="VAW91299.1"/>
    <property type="molecule type" value="Genomic_DNA"/>
</dbReference>
<protein>
    <recommendedName>
        <fullName evidence="2">Segregation and condensation protein A</fullName>
    </recommendedName>
</protein>
<sequence>MDKIEVSIEEKILRIMKRVLTDVARDTHVQPNLKHPLTENTIMGIRDCLSLITARETELATAAGRESKMRPHFVDEPKTSVVVKLDSSFKSSNKTDDE</sequence>
<evidence type="ECO:0000313" key="1">
    <source>
        <dbReference type="EMBL" id="VAW91299.1"/>
    </source>
</evidence>
<reference evidence="1" key="1">
    <citation type="submission" date="2018-06" db="EMBL/GenBank/DDBJ databases">
        <authorList>
            <person name="Zhirakovskaya E."/>
        </authorList>
    </citation>
    <scope>NUCLEOTIDE SEQUENCE</scope>
</reference>
<proteinExistence type="predicted"/>
<accession>A0A3B0ZZA6</accession>